<comment type="caution">
    <text evidence="2">The sequence shown here is derived from an EMBL/GenBank/DDBJ whole genome shotgun (WGS) entry which is preliminary data.</text>
</comment>
<protein>
    <submittedName>
        <fullName evidence="2">SH3 domain-containing protein</fullName>
    </submittedName>
</protein>
<dbReference type="AlphaFoldDB" id="A0A926VFU2"/>
<feature type="chain" id="PRO_5038056325" evidence="1">
    <location>
        <begin position="30"/>
        <end position="122"/>
    </location>
</feature>
<sequence>MKNLAKWVKTLTLFSLLSLSLSSVKPTSAAQTNPKLTENRNEYLLAQRCTDRFMMVMTPDGDPINVRDRSNINGKVISTIPNRSVVLRKRFDSSGNWVNIITDRGRGYEGWVWANYLTCGAD</sequence>
<dbReference type="Proteomes" id="UP000641646">
    <property type="component" value="Unassembled WGS sequence"/>
</dbReference>
<name>A0A926VFU2_9CYAN</name>
<keyword evidence="1" id="KW-0732">Signal</keyword>
<evidence type="ECO:0000313" key="2">
    <source>
        <dbReference type="EMBL" id="MBD2182986.1"/>
    </source>
</evidence>
<evidence type="ECO:0000313" key="3">
    <source>
        <dbReference type="Proteomes" id="UP000641646"/>
    </source>
</evidence>
<organism evidence="2 3">
    <name type="scientific">Aerosakkonema funiforme FACHB-1375</name>
    <dbReference type="NCBI Taxonomy" id="2949571"/>
    <lineage>
        <taxon>Bacteria</taxon>
        <taxon>Bacillati</taxon>
        <taxon>Cyanobacteriota</taxon>
        <taxon>Cyanophyceae</taxon>
        <taxon>Oscillatoriophycideae</taxon>
        <taxon>Aerosakkonematales</taxon>
        <taxon>Aerosakkonemataceae</taxon>
        <taxon>Aerosakkonema</taxon>
    </lineage>
</organism>
<accession>A0A926VFU2</accession>
<reference evidence="2" key="2">
    <citation type="submission" date="2020-08" db="EMBL/GenBank/DDBJ databases">
        <authorList>
            <person name="Chen M."/>
            <person name="Teng W."/>
            <person name="Zhao L."/>
            <person name="Hu C."/>
            <person name="Zhou Y."/>
            <person name="Han B."/>
            <person name="Song L."/>
            <person name="Shu W."/>
        </authorList>
    </citation>
    <scope>NUCLEOTIDE SEQUENCE</scope>
    <source>
        <strain evidence="2">FACHB-1375</strain>
    </source>
</reference>
<evidence type="ECO:0000256" key="1">
    <source>
        <dbReference type="SAM" id="SignalP"/>
    </source>
</evidence>
<dbReference type="RefSeq" id="WP_190466384.1">
    <property type="nucleotide sequence ID" value="NZ_JACJPW010000046.1"/>
</dbReference>
<gene>
    <name evidence="2" type="ORF">H6G03_18270</name>
</gene>
<feature type="signal peptide" evidence="1">
    <location>
        <begin position="1"/>
        <end position="29"/>
    </location>
</feature>
<reference evidence="2" key="1">
    <citation type="journal article" date="2015" name="ISME J.">
        <title>Draft Genome Sequence of Streptomyces incarnatus NRRL8089, which Produces the Nucleoside Antibiotic Sinefungin.</title>
        <authorList>
            <person name="Oshima K."/>
            <person name="Hattori M."/>
            <person name="Shimizu H."/>
            <person name="Fukuda K."/>
            <person name="Nemoto M."/>
            <person name="Inagaki K."/>
            <person name="Tamura T."/>
        </authorList>
    </citation>
    <scope>NUCLEOTIDE SEQUENCE</scope>
    <source>
        <strain evidence="2">FACHB-1375</strain>
    </source>
</reference>
<dbReference type="Gene3D" id="2.30.30.40">
    <property type="entry name" value="SH3 Domains"/>
    <property type="match status" value="1"/>
</dbReference>
<keyword evidence="3" id="KW-1185">Reference proteome</keyword>
<dbReference type="EMBL" id="JACJPW010000046">
    <property type="protein sequence ID" value="MBD2182986.1"/>
    <property type="molecule type" value="Genomic_DNA"/>
</dbReference>
<proteinExistence type="predicted"/>